<gene>
    <name evidence="1" type="ORF">F2P45_31090</name>
</gene>
<dbReference type="RefSeq" id="WP_166882106.1">
    <property type="nucleotide sequence ID" value="NZ_WHJH01000072.1"/>
</dbReference>
<dbReference type="EMBL" id="WHJH01000072">
    <property type="protein sequence ID" value="NHZ93421.1"/>
    <property type="molecule type" value="Genomic_DNA"/>
</dbReference>
<name>A0ABX0P3H6_9BURK</name>
<accession>A0ABX0P3H6</accession>
<organism evidence="1 2">
    <name type="scientific">Massilia mucilaginosa</name>
    <dbReference type="NCBI Taxonomy" id="2609282"/>
    <lineage>
        <taxon>Bacteria</taxon>
        <taxon>Pseudomonadati</taxon>
        <taxon>Pseudomonadota</taxon>
        <taxon>Betaproteobacteria</taxon>
        <taxon>Burkholderiales</taxon>
        <taxon>Oxalobacteraceae</taxon>
        <taxon>Telluria group</taxon>
        <taxon>Massilia</taxon>
    </lineage>
</organism>
<sequence length="305" mass="33434">MRTKEILYFILEQLWDEETDSPPESTLSTRIVGYFNDPRDPGWDKVDMTGIHRMKAGLAQLPKEQFVGVSLNNHVYAWGSGDAGLETSLAGGHAATGKDIGMRGGISKLRTIGGSLWLASSGRTVGQRRAGSDWHWHDPIPYKSLMDDGGFHDIDGFSESGIYAAGGHGDVWHFDGSAWQQIAFPSQMTLETLGCGGDGNVYIGAESGTVFKGRVNQWKIIHRGEMTLPFRDMVWHQDQLWCSSDDGIWTIKDEVLSKADVSASVRVCAGNLSVGDGALLVAGHYGAALHDGARWHRLIDYRDLD</sequence>
<comment type="caution">
    <text evidence="1">The sequence shown here is derived from an EMBL/GenBank/DDBJ whole genome shotgun (WGS) entry which is preliminary data.</text>
</comment>
<evidence type="ECO:0000313" key="2">
    <source>
        <dbReference type="Proteomes" id="UP000609726"/>
    </source>
</evidence>
<evidence type="ECO:0000313" key="1">
    <source>
        <dbReference type="EMBL" id="NHZ93421.1"/>
    </source>
</evidence>
<reference evidence="1 2" key="1">
    <citation type="submission" date="2019-10" db="EMBL/GenBank/DDBJ databases">
        <title>Taxonomy of Antarctic Massilia spp.: description of Massilia rubra sp. nov., Massilia aquatica sp. nov., Massilia mucilaginosa sp. nov., Massilia frigida sp. nov. isolated from streams, lakes and regoliths.</title>
        <authorList>
            <person name="Holochova P."/>
            <person name="Sedlacek I."/>
            <person name="Kralova S."/>
            <person name="Maslanova I."/>
            <person name="Busse H.-J."/>
            <person name="Stankova E."/>
            <person name="Vrbovska V."/>
            <person name="Kovarovic V."/>
            <person name="Bartak M."/>
            <person name="Svec P."/>
            <person name="Pantucek R."/>
        </authorList>
    </citation>
    <scope>NUCLEOTIDE SEQUENCE [LARGE SCALE GENOMIC DNA]</scope>
    <source>
        <strain evidence="1 2">CCM 8733</strain>
    </source>
</reference>
<keyword evidence="2" id="KW-1185">Reference proteome</keyword>
<proteinExistence type="predicted"/>
<dbReference type="Proteomes" id="UP000609726">
    <property type="component" value="Unassembled WGS sequence"/>
</dbReference>
<protein>
    <submittedName>
        <fullName evidence="1">Uncharacterized protein</fullName>
    </submittedName>
</protein>